<dbReference type="Pfam" id="PF00657">
    <property type="entry name" value="Lipase_GDSL"/>
    <property type="match status" value="1"/>
</dbReference>
<evidence type="ECO:0000256" key="3">
    <source>
        <dbReference type="ARBA" id="ARBA00023098"/>
    </source>
</evidence>
<dbReference type="AlphaFoldDB" id="A0A2T7E4J4"/>
<organism evidence="5 6">
    <name type="scientific">Panicum hallii var. hallii</name>
    <dbReference type="NCBI Taxonomy" id="1504633"/>
    <lineage>
        <taxon>Eukaryota</taxon>
        <taxon>Viridiplantae</taxon>
        <taxon>Streptophyta</taxon>
        <taxon>Embryophyta</taxon>
        <taxon>Tracheophyta</taxon>
        <taxon>Spermatophyta</taxon>
        <taxon>Magnoliopsida</taxon>
        <taxon>Liliopsida</taxon>
        <taxon>Poales</taxon>
        <taxon>Poaceae</taxon>
        <taxon>PACMAD clade</taxon>
        <taxon>Panicoideae</taxon>
        <taxon>Panicodae</taxon>
        <taxon>Paniceae</taxon>
        <taxon>Panicinae</taxon>
        <taxon>Panicum</taxon>
        <taxon>Panicum sect. Panicum</taxon>
    </lineage>
</organism>
<dbReference type="PANTHER" id="PTHR46020">
    <property type="entry name" value="OSJNBB0059K02.9 PROTEIN"/>
    <property type="match status" value="1"/>
</dbReference>
<dbReference type="InterPro" id="IPR036514">
    <property type="entry name" value="SGNH_hydro_sf"/>
</dbReference>
<sequence>MTKLVFTACCFLLLLLLNGAHHVEARRHRERRKDYMLLVFGDSFADAGNRLMRSAKSRASRGWYYPYGSSDSAHRNRATGRLSDGLVQSDFLARMLGNDDESPPPYSPSEVPDGSGVNFALPFSGVLNGPREEMALGTQIEQFTRLVNRRDIEDVDLDDSVALVSVSNGHDYSHVSDTTSSEQMNAYIRDVTDGIVDAVKRLQDLGVSKVLVNSLPPLGCTPWRSRLSSYARCDSSGNTIASTHNALLAHKLSELEDVLLLDLYTTFDSVAQSKSGSTPCCDASDPNGYCGQEDGSGRAQYSVCANPDTYFYWDYTHPTQAGWEAVMDQLRGPIQDFLAISS</sequence>
<dbReference type="PANTHER" id="PTHR46020:SF15">
    <property type="entry name" value="SGNH HYDROLASE-TYPE ESTERASE DOMAIN-CONTAINING PROTEIN"/>
    <property type="match status" value="1"/>
</dbReference>
<dbReference type="STRING" id="1504633.A0A2T7E4J4"/>
<evidence type="ECO:0000256" key="4">
    <source>
        <dbReference type="SAM" id="SignalP"/>
    </source>
</evidence>
<dbReference type="SUPFAM" id="SSF52266">
    <property type="entry name" value="SGNH hydrolase"/>
    <property type="match status" value="1"/>
</dbReference>
<dbReference type="OrthoDB" id="671228at2759"/>
<dbReference type="Gene3D" id="3.40.50.1110">
    <property type="entry name" value="SGNH hydrolase"/>
    <property type="match status" value="1"/>
</dbReference>
<protein>
    <recommendedName>
        <fullName evidence="7">SGNH hydrolase-type esterase domain-containing protein</fullName>
    </recommendedName>
</protein>
<proteinExistence type="inferred from homology"/>
<keyword evidence="6" id="KW-1185">Reference proteome</keyword>
<evidence type="ECO:0000256" key="2">
    <source>
        <dbReference type="ARBA" id="ARBA00022801"/>
    </source>
</evidence>
<evidence type="ECO:0000256" key="1">
    <source>
        <dbReference type="ARBA" id="ARBA00008668"/>
    </source>
</evidence>
<keyword evidence="4" id="KW-0732">Signal</keyword>
<reference evidence="5 6" key="1">
    <citation type="submission" date="2018-04" db="EMBL/GenBank/DDBJ databases">
        <title>WGS assembly of Panicum hallii var. hallii HAL2.</title>
        <authorList>
            <person name="Lovell J."/>
            <person name="Jenkins J."/>
            <person name="Lowry D."/>
            <person name="Mamidi S."/>
            <person name="Sreedasyam A."/>
            <person name="Weng X."/>
            <person name="Barry K."/>
            <person name="Bonette J."/>
            <person name="Campitelli B."/>
            <person name="Daum C."/>
            <person name="Gordon S."/>
            <person name="Gould B."/>
            <person name="Lipzen A."/>
            <person name="MacQueen A."/>
            <person name="Palacio-Mejia J."/>
            <person name="Plott C."/>
            <person name="Shakirov E."/>
            <person name="Shu S."/>
            <person name="Yoshinaga Y."/>
            <person name="Zane M."/>
            <person name="Rokhsar D."/>
            <person name="Grimwood J."/>
            <person name="Schmutz J."/>
            <person name="Juenger T."/>
        </authorList>
    </citation>
    <scope>NUCLEOTIDE SEQUENCE [LARGE SCALE GENOMIC DNA]</scope>
    <source>
        <strain evidence="6">cv. HAL2</strain>
    </source>
</reference>
<dbReference type="Gramene" id="PUZ62710">
    <property type="protein sequence ID" value="PUZ62710"/>
    <property type="gene ID" value="GQ55_3G007600"/>
</dbReference>
<dbReference type="Proteomes" id="UP000244336">
    <property type="component" value="Chromosome 3"/>
</dbReference>
<dbReference type="GO" id="GO:0016788">
    <property type="term" value="F:hydrolase activity, acting on ester bonds"/>
    <property type="evidence" value="ECO:0007669"/>
    <property type="project" value="InterPro"/>
</dbReference>
<feature type="signal peptide" evidence="4">
    <location>
        <begin position="1"/>
        <end position="25"/>
    </location>
</feature>
<name>A0A2T7E4J4_9POAL</name>
<evidence type="ECO:0000313" key="5">
    <source>
        <dbReference type="EMBL" id="PUZ62710.1"/>
    </source>
</evidence>
<keyword evidence="2" id="KW-0378">Hydrolase</keyword>
<dbReference type="EMBL" id="CM009751">
    <property type="protein sequence ID" value="PUZ62710.1"/>
    <property type="molecule type" value="Genomic_DNA"/>
</dbReference>
<accession>A0A2T7E4J4</accession>
<keyword evidence="3" id="KW-0443">Lipid metabolism</keyword>
<evidence type="ECO:0008006" key="7">
    <source>
        <dbReference type="Google" id="ProtNLM"/>
    </source>
</evidence>
<dbReference type="GO" id="GO:0006629">
    <property type="term" value="P:lipid metabolic process"/>
    <property type="evidence" value="ECO:0007669"/>
    <property type="project" value="UniProtKB-KW"/>
</dbReference>
<evidence type="ECO:0000313" key="6">
    <source>
        <dbReference type="Proteomes" id="UP000244336"/>
    </source>
</evidence>
<comment type="similarity">
    <text evidence="1">Belongs to the 'GDSL' lipolytic enzyme family.</text>
</comment>
<gene>
    <name evidence="5" type="ORF">GQ55_3G007600</name>
</gene>
<dbReference type="InterPro" id="IPR001087">
    <property type="entry name" value="GDSL"/>
</dbReference>
<feature type="chain" id="PRO_5015607455" description="SGNH hydrolase-type esterase domain-containing protein" evidence="4">
    <location>
        <begin position="26"/>
        <end position="342"/>
    </location>
</feature>